<dbReference type="PANTHER" id="PTHR38643:SF1">
    <property type="entry name" value="PURINE NUCLEOSIDE PERMEASE C285.05-RELATED"/>
    <property type="match status" value="1"/>
</dbReference>
<dbReference type="GO" id="GO:0005783">
    <property type="term" value="C:endoplasmic reticulum"/>
    <property type="evidence" value="ECO:0007669"/>
    <property type="project" value="TreeGrafter"/>
</dbReference>
<dbReference type="OrthoDB" id="2331083at2759"/>
<dbReference type="Proteomes" id="UP000799771">
    <property type="component" value="Unassembled WGS sequence"/>
</dbReference>
<organism evidence="3 4">
    <name type="scientific">Dothidotthia symphoricarpi CBS 119687</name>
    <dbReference type="NCBI Taxonomy" id="1392245"/>
    <lineage>
        <taxon>Eukaryota</taxon>
        <taxon>Fungi</taxon>
        <taxon>Dikarya</taxon>
        <taxon>Ascomycota</taxon>
        <taxon>Pezizomycotina</taxon>
        <taxon>Dothideomycetes</taxon>
        <taxon>Pleosporomycetidae</taxon>
        <taxon>Pleosporales</taxon>
        <taxon>Dothidotthiaceae</taxon>
        <taxon>Dothidotthia</taxon>
    </lineage>
</organism>
<keyword evidence="1" id="KW-0813">Transport</keyword>
<comment type="similarity">
    <text evidence="1">Belongs to the NUP family.</text>
</comment>
<evidence type="ECO:0000256" key="2">
    <source>
        <dbReference type="SAM" id="SignalP"/>
    </source>
</evidence>
<name>A0A6A6AAR3_9PLEO</name>
<feature type="chain" id="PRO_5025430546" evidence="2">
    <location>
        <begin position="21"/>
        <end position="391"/>
    </location>
</feature>
<dbReference type="GO" id="GO:0055085">
    <property type="term" value="P:transmembrane transport"/>
    <property type="evidence" value="ECO:0007669"/>
    <property type="project" value="InterPro"/>
</dbReference>
<gene>
    <name evidence="3" type="ORF">P153DRAFT_318739</name>
</gene>
<proteinExistence type="inferred from homology"/>
<dbReference type="PANTHER" id="PTHR38643">
    <property type="entry name" value="PURINE NUCLEOSIDE PERMEASE C285.05-RELATED"/>
    <property type="match status" value="1"/>
</dbReference>
<dbReference type="AlphaFoldDB" id="A0A6A6AAR3"/>
<evidence type="ECO:0000256" key="1">
    <source>
        <dbReference type="PIRNR" id="PIRNR013171"/>
    </source>
</evidence>
<dbReference type="RefSeq" id="XP_033523045.1">
    <property type="nucleotide sequence ID" value="XM_033665065.1"/>
</dbReference>
<dbReference type="PIRSF" id="PIRSF013171">
    <property type="entry name" value="Pur_nuclsid_perm"/>
    <property type="match status" value="1"/>
</dbReference>
<evidence type="ECO:0000313" key="3">
    <source>
        <dbReference type="EMBL" id="KAF2128656.1"/>
    </source>
</evidence>
<dbReference type="InterPro" id="IPR009486">
    <property type="entry name" value="Pur_nuclsid_perm"/>
</dbReference>
<dbReference type="Pfam" id="PF06516">
    <property type="entry name" value="NUP"/>
    <property type="match status" value="1"/>
</dbReference>
<keyword evidence="2" id="KW-0732">Signal</keyword>
<reference evidence="3" key="1">
    <citation type="journal article" date="2020" name="Stud. Mycol.">
        <title>101 Dothideomycetes genomes: a test case for predicting lifestyles and emergence of pathogens.</title>
        <authorList>
            <person name="Haridas S."/>
            <person name="Albert R."/>
            <person name="Binder M."/>
            <person name="Bloem J."/>
            <person name="Labutti K."/>
            <person name="Salamov A."/>
            <person name="Andreopoulos B."/>
            <person name="Baker S."/>
            <person name="Barry K."/>
            <person name="Bills G."/>
            <person name="Bluhm B."/>
            <person name="Cannon C."/>
            <person name="Castanera R."/>
            <person name="Culley D."/>
            <person name="Daum C."/>
            <person name="Ezra D."/>
            <person name="Gonzalez J."/>
            <person name="Henrissat B."/>
            <person name="Kuo A."/>
            <person name="Liang C."/>
            <person name="Lipzen A."/>
            <person name="Lutzoni F."/>
            <person name="Magnuson J."/>
            <person name="Mondo S."/>
            <person name="Nolan M."/>
            <person name="Ohm R."/>
            <person name="Pangilinan J."/>
            <person name="Park H.-J."/>
            <person name="Ramirez L."/>
            <person name="Alfaro M."/>
            <person name="Sun H."/>
            <person name="Tritt A."/>
            <person name="Yoshinaga Y."/>
            <person name="Zwiers L.-H."/>
            <person name="Turgeon B."/>
            <person name="Goodwin S."/>
            <person name="Spatafora J."/>
            <person name="Crous P."/>
            <person name="Grigoriev I."/>
        </authorList>
    </citation>
    <scope>NUCLEOTIDE SEQUENCE</scope>
    <source>
        <strain evidence="3">CBS 119687</strain>
    </source>
</reference>
<protein>
    <submittedName>
        <fullName evidence="3">Purine nucleoside permease</fullName>
    </submittedName>
</protein>
<accession>A0A6A6AAR3</accession>
<dbReference type="EMBL" id="ML977508">
    <property type="protein sequence ID" value="KAF2128656.1"/>
    <property type="molecule type" value="Genomic_DNA"/>
</dbReference>
<evidence type="ECO:0000313" key="4">
    <source>
        <dbReference type="Proteomes" id="UP000799771"/>
    </source>
</evidence>
<keyword evidence="4" id="KW-1185">Reference proteome</keyword>
<dbReference type="GeneID" id="54405497"/>
<comment type="function">
    <text evidence="1">Nucleoside permease that transports adenosine and guanosine.</text>
</comment>
<sequence length="391" mass="42275">MHFISAVQLIGALLLPTVSSLPLLASSGSVTLRARNYNLTTPSCPLKPKVLIISLFQPEAEVWWNIPEFDILAQNISIPGLSPRFPEAHCTADGEICQVVTGEGEINAATTIQSLTLYAGFDLTETYFLSAGIAGVNPNIATLGSVTYARFAIQVAQQYEFDIRDIGDNFTTGYIPYGTTAPAPAMYPQNVYGTEVFELNVALRDRAVMLSSKAKLNDSDTAIAYRATYEQKAAREPPVVIGCDVATSDNYFSGPILTEAANNFTLLMTNGTGVYCTTAQEDNATLEALMRAAQAKKVDYNRIMIMRTASNFERPHPGESAYQHLIFSVSGGFLPSVANIYIAGIEVVTDITTNWDTIYAKGIEPTNYVGDIFGTLGGTPDFGPYPFFGVA</sequence>
<feature type="signal peptide" evidence="2">
    <location>
        <begin position="1"/>
        <end position="20"/>
    </location>
</feature>